<proteinExistence type="predicted"/>
<sequence>MTNNCYYLDAILIQYYQGRDNSVNYRIARRNAHSSDGELASLISNMSSEPKSFQTSQEEAFKLLCLNHTLLSYISALGVHRCKIEDEAVLTLLNDTVCYIDSALRRKKTTR</sequence>
<reference evidence="1 2" key="1">
    <citation type="submission" date="2018-06" db="EMBL/GenBank/DDBJ databases">
        <authorList>
            <consortium name="Pathogen Informatics"/>
            <person name="Doyle S."/>
        </authorList>
    </citation>
    <scope>NUCLEOTIDE SEQUENCE [LARGE SCALE GENOMIC DNA]</scope>
    <source>
        <strain evidence="1 2">NCTC10975</strain>
    </source>
</reference>
<dbReference type="AlphaFoldDB" id="A0A2X2BE53"/>
<organism evidence="1 2">
    <name type="scientific">Proteus mirabilis</name>
    <dbReference type="NCBI Taxonomy" id="584"/>
    <lineage>
        <taxon>Bacteria</taxon>
        <taxon>Pseudomonadati</taxon>
        <taxon>Pseudomonadota</taxon>
        <taxon>Gammaproteobacteria</taxon>
        <taxon>Enterobacterales</taxon>
        <taxon>Morganellaceae</taxon>
        <taxon>Proteus</taxon>
    </lineage>
</organism>
<gene>
    <name evidence="1" type="primary">yccS_1</name>
    <name evidence="1" type="ORF">NCTC10975_00633</name>
</gene>
<evidence type="ECO:0000313" key="2">
    <source>
        <dbReference type="Proteomes" id="UP000251485"/>
    </source>
</evidence>
<protein>
    <submittedName>
        <fullName evidence="1">Inner membrane protein yccS</fullName>
    </submittedName>
</protein>
<accession>A0A2X2BE53</accession>
<dbReference type="Proteomes" id="UP000251485">
    <property type="component" value="Unassembled WGS sequence"/>
</dbReference>
<evidence type="ECO:0000313" key="1">
    <source>
        <dbReference type="EMBL" id="SPY94297.1"/>
    </source>
</evidence>
<name>A0A2X2BE53_PROMI</name>
<dbReference type="EMBL" id="UAUE01000003">
    <property type="protein sequence ID" value="SPY94297.1"/>
    <property type="molecule type" value="Genomic_DNA"/>
</dbReference>